<dbReference type="KEGG" id="tet:TTHERM_00192010"/>
<dbReference type="RefSeq" id="XP_001016777.3">
    <property type="nucleotide sequence ID" value="XM_001016777.3"/>
</dbReference>
<feature type="region of interest" description="Disordered" evidence="2">
    <location>
        <begin position="245"/>
        <end position="270"/>
    </location>
</feature>
<dbReference type="EMBL" id="GG662693">
    <property type="protein sequence ID" value="EAR96532.3"/>
    <property type="molecule type" value="Genomic_DNA"/>
</dbReference>
<dbReference type="InParanoid" id="I7M1K8"/>
<organism evidence="3 4">
    <name type="scientific">Tetrahymena thermophila (strain SB210)</name>
    <dbReference type="NCBI Taxonomy" id="312017"/>
    <lineage>
        <taxon>Eukaryota</taxon>
        <taxon>Sar</taxon>
        <taxon>Alveolata</taxon>
        <taxon>Ciliophora</taxon>
        <taxon>Intramacronucleata</taxon>
        <taxon>Oligohymenophorea</taxon>
        <taxon>Hymenostomatida</taxon>
        <taxon>Tetrahymenina</taxon>
        <taxon>Tetrahymenidae</taxon>
        <taxon>Tetrahymena</taxon>
    </lineage>
</organism>
<dbReference type="AlphaFoldDB" id="I7M1K8"/>
<keyword evidence="1" id="KW-0175">Coiled coil</keyword>
<dbReference type="GeneID" id="7844834"/>
<accession>I7M1K8</accession>
<dbReference type="eggNOG" id="ENOG502SY7D">
    <property type="taxonomic scope" value="Eukaryota"/>
</dbReference>
<feature type="coiled-coil region" evidence="1">
    <location>
        <begin position="3"/>
        <end position="30"/>
    </location>
</feature>
<evidence type="ECO:0000256" key="1">
    <source>
        <dbReference type="SAM" id="Coils"/>
    </source>
</evidence>
<dbReference type="Proteomes" id="UP000009168">
    <property type="component" value="Unassembled WGS sequence"/>
</dbReference>
<dbReference type="SUPFAM" id="SSF90257">
    <property type="entry name" value="Myosin rod fragments"/>
    <property type="match status" value="1"/>
</dbReference>
<evidence type="ECO:0000313" key="4">
    <source>
        <dbReference type="Proteomes" id="UP000009168"/>
    </source>
</evidence>
<keyword evidence="4" id="KW-1185">Reference proteome</keyword>
<protein>
    <submittedName>
        <fullName evidence="3">Uncharacterized protein</fullName>
    </submittedName>
</protein>
<gene>
    <name evidence="3" type="ORF">TTHERM_00192010</name>
</gene>
<name>I7M1K8_TETTS</name>
<evidence type="ECO:0000313" key="3">
    <source>
        <dbReference type="EMBL" id="EAR96532.3"/>
    </source>
</evidence>
<proteinExistence type="predicted"/>
<sequence length="475" mass="55069">MSDVDQDTLLAELEKENKILEEELEMIMKQNMGSKSLSKSKRSNASEAKQKNLQKIDEEEMYAYSNSECENFNDSIDEEEMNSTLFNQHINQRNKKFTNQQLVEEIQRKQPQPIPQDSMKMINSLFQHQENKESQINSPNSGSALLYSPISSMKKTKSVPKGLTINTEYSQQMQRAITPQNARVSFTERNNSKDRFEQSGSTQQVLPSAEMNLNGKFKNFDNCENIMGISNRAGGLSYDFQEENQKNLQQSMSKTTGKQSQSSPKKEKIQSLEMRLSGTQKAVKELEKQIRQKDLQIKELNLEILKKNKEIEKLTQNSSSQQIQNSQSARNLQVQTSISDYVKKEKQLEKKIKDQETQINDFKKNYSRVQEVNSSLLIKIKDLEKDIEIYKQQKGGQSIPSIEGQTCNASYQNENTDLRKKIKYLEKCLEEKEIDYDYLQKQHEALIELSTEHLLKSENLYDAYSNIQQILQVKR</sequence>
<reference evidence="4" key="1">
    <citation type="journal article" date="2006" name="PLoS Biol.">
        <title>Macronuclear genome sequence of the ciliate Tetrahymena thermophila, a model eukaryote.</title>
        <authorList>
            <person name="Eisen J.A."/>
            <person name="Coyne R.S."/>
            <person name="Wu M."/>
            <person name="Wu D."/>
            <person name="Thiagarajan M."/>
            <person name="Wortman J.R."/>
            <person name="Badger J.H."/>
            <person name="Ren Q."/>
            <person name="Amedeo P."/>
            <person name="Jones K.M."/>
            <person name="Tallon L.J."/>
            <person name="Delcher A.L."/>
            <person name="Salzberg S.L."/>
            <person name="Silva J.C."/>
            <person name="Haas B.J."/>
            <person name="Majoros W.H."/>
            <person name="Farzad M."/>
            <person name="Carlton J.M."/>
            <person name="Smith R.K. Jr."/>
            <person name="Garg J."/>
            <person name="Pearlman R.E."/>
            <person name="Karrer K.M."/>
            <person name="Sun L."/>
            <person name="Manning G."/>
            <person name="Elde N.C."/>
            <person name="Turkewitz A.P."/>
            <person name="Asai D.J."/>
            <person name="Wilkes D.E."/>
            <person name="Wang Y."/>
            <person name="Cai H."/>
            <person name="Collins K."/>
            <person name="Stewart B.A."/>
            <person name="Lee S.R."/>
            <person name="Wilamowska K."/>
            <person name="Weinberg Z."/>
            <person name="Ruzzo W.L."/>
            <person name="Wloga D."/>
            <person name="Gaertig J."/>
            <person name="Frankel J."/>
            <person name="Tsao C.-C."/>
            <person name="Gorovsky M.A."/>
            <person name="Keeling P.J."/>
            <person name="Waller R.F."/>
            <person name="Patron N.J."/>
            <person name="Cherry J.M."/>
            <person name="Stover N.A."/>
            <person name="Krieger C.J."/>
            <person name="del Toro C."/>
            <person name="Ryder H.F."/>
            <person name="Williamson S.C."/>
            <person name="Barbeau R.A."/>
            <person name="Hamilton E.P."/>
            <person name="Orias E."/>
        </authorList>
    </citation>
    <scope>NUCLEOTIDE SEQUENCE [LARGE SCALE GENOMIC DNA]</scope>
    <source>
        <strain evidence="4">SB210</strain>
    </source>
</reference>
<evidence type="ECO:0000256" key="2">
    <source>
        <dbReference type="SAM" id="MobiDB-lite"/>
    </source>
</evidence>
<feature type="region of interest" description="Disordered" evidence="2">
    <location>
        <begin position="30"/>
        <end position="59"/>
    </location>
</feature>
<feature type="compositionally biased region" description="Polar residues" evidence="2">
    <location>
        <begin position="31"/>
        <end position="47"/>
    </location>
</feature>
<feature type="compositionally biased region" description="Polar residues" evidence="2">
    <location>
        <begin position="246"/>
        <end position="263"/>
    </location>
</feature>